<dbReference type="InterPro" id="IPR036503">
    <property type="entry name" value="Ald_Fedxn_OxRdtase_N_sf"/>
</dbReference>
<dbReference type="Gene3D" id="1.10.599.10">
    <property type="entry name" value="Aldehyde Ferredoxin Oxidoreductase Protein, subunit A, domain 3"/>
    <property type="match status" value="1"/>
</dbReference>
<keyword evidence="11" id="KW-1185">Reference proteome</keyword>
<gene>
    <name evidence="10" type="ORF">DSCOOX_60900</name>
</gene>
<dbReference type="Gene3D" id="3.60.9.10">
    <property type="entry name" value="Aldehyde ferredoxin oxidoreductase, N-terminal domain"/>
    <property type="match status" value="1"/>
</dbReference>
<dbReference type="PANTHER" id="PTHR30038">
    <property type="entry name" value="ALDEHYDE FERREDOXIN OXIDOREDUCTASE"/>
    <property type="match status" value="1"/>
</dbReference>
<proteinExistence type="inferred from homology"/>
<dbReference type="InterPro" id="IPR013984">
    <property type="entry name" value="Ald_Fedxn_OxRdtase_dom2"/>
</dbReference>
<evidence type="ECO:0000256" key="7">
    <source>
        <dbReference type="ARBA" id="ARBA00023014"/>
    </source>
</evidence>
<dbReference type="GO" id="GO:0009055">
    <property type="term" value="F:electron transfer activity"/>
    <property type="evidence" value="ECO:0007669"/>
    <property type="project" value="InterPro"/>
</dbReference>
<dbReference type="RefSeq" id="WP_155313592.1">
    <property type="nucleotide sequence ID" value="NZ_AP021879.1"/>
</dbReference>
<comment type="similarity">
    <text evidence="2">Belongs to the AOR/FOR family.</text>
</comment>
<dbReference type="InterPro" id="IPR013983">
    <property type="entry name" value="Ald_Fedxn_OxRdtase_N"/>
</dbReference>
<dbReference type="Pfam" id="PF01314">
    <property type="entry name" value="AFOR_C"/>
    <property type="match status" value="1"/>
</dbReference>
<accession>A0A5K8AM65</accession>
<dbReference type="PANTHER" id="PTHR30038:SF0">
    <property type="entry name" value="TUNGSTEN-CONTAINING ALDEHYDE FERREDOXIN OXIDOREDUCTASE"/>
    <property type="match status" value="1"/>
</dbReference>
<evidence type="ECO:0000256" key="2">
    <source>
        <dbReference type="ARBA" id="ARBA00011032"/>
    </source>
</evidence>
<dbReference type="SMART" id="SM00790">
    <property type="entry name" value="AFOR_N"/>
    <property type="match status" value="1"/>
</dbReference>
<evidence type="ECO:0000256" key="5">
    <source>
        <dbReference type="ARBA" id="ARBA00023002"/>
    </source>
</evidence>
<evidence type="ECO:0000313" key="10">
    <source>
        <dbReference type="EMBL" id="BBO92910.1"/>
    </source>
</evidence>
<name>A0A5K8AM65_9BACT</name>
<dbReference type="GO" id="GO:0016625">
    <property type="term" value="F:oxidoreductase activity, acting on the aldehyde or oxo group of donors, iron-sulfur protein as acceptor"/>
    <property type="evidence" value="ECO:0007669"/>
    <property type="project" value="InterPro"/>
</dbReference>
<sequence length="646" mass="71365">MALDRKIAYIDLTTGKIEIKPIPLEARKKFIGGRGLDAYLLYNHAPKGCDPLGPENPLIVSGGLLTATCASATSRTHVMAKSPLTNLLGSCNMGGFFSAEMAWAGFHHLVITGKAEKPVYLWIHNGEIEIRDAGYLWGKSCTDAQWAIREELDDQEIKSMVIGPAGENLVTYACVMTGIKNSGGRSGMGCVMGAKNLKAVACRGDMDVKIAHPVDALEHNKKFIEQITSAKVNQTQGTLGTPFIWGATNCWGGVRTRNFQYNQMLYADEIEPEAIDDIATETMGPHHMAGCFGCQVHCRAKYKIQTGPLAGKYDEGPEYTSLGAFGSEPDCKKAETVLSANHLVDQYGVDNLEIGSIISWAMELFELGILTTKETAGLELRFGNDAALIEMIHQICNRSSWLGGVLADGGIPASQTIGKNSFDYLIQVKGMNNLHSDERATPALALNIATASRGSDHLRSRPAIDLYHLPEKVLRKIYSSPIPYDGPLSSEHTEYVGKPWQVFWQENCYMAVDSLGICKYHTLFLGATLPNFEDWPEVIYYNTGLEFTPEDIWAAAERCNNLERMFNLREGLKRDDPFKGDTLNHRYFDEPCRRGAPDVVGRTIDREKFSVMIDEFYGHHGWDKAGVPTAETLTRLGLKQEPSHLV</sequence>
<comment type="cofactor">
    <cofactor evidence="1">
        <name>[4Fe-4S] cluster</name>
        <dbReference type="ChEBI" id="CHEBI:49883"/>
    </cofactor>
</comment>
<feature type="domain" description="Aldehyde ferredoxin oxidoreductase N-terminal" evidence="9">
    <location>
        <begin position="3"/>
        <end position="206"/>
    </location>
</feature>
<keyword evidence="3" id="KW-0004">4Fe-4S</keyword>
<dbReference type="EMBL" id="AP021879">
    <property type="protein sequence ID" value="BBO92910.1"/>
    <property type="molecule type" value="Genomic_DNA"/>
</dbReference>
<dbReference type="GO" id="GO:0046872">
    <property type="term" value="F:metal ion binding"/>
    <property type="evidence" value="ECO:0007669"/>
    <property type="project" value="UniProtKB-KW"/>
</dbReference>
<dbReference type="Pfam" id="PF02730">
    <property type="entry name" value="AFOR_N"/>
    <property type="match status" value="1"/>
</dbReference>
<dbReference type="Gene3D" id="1.10.569.10">
    <property type="entry name" value="Aldehyde Ferredoxin Oxidoreductase Protein, subunit A, domain 2"/>
    <property type="match status" value="1"/>
</dbReference>
<dbReference type="InterPro" id="IPR051919">
    <property type="entry name" value="W-dependent_AOR"/>
</dbReference>
<dbReference type="AlphaFoldDB" id="A0A5K8AM65"/>
<keyword evidence="5" id="KW-0560">Oxidoreductase</keyword>
<reference evidence="10 11" key="1">
    <citation type="submission" date="2019-11" db="EMBL/GenBank/DDBJ databases">
        <title>Comparative genomics of hydrocarbon-degrading Desulfosarcina strains.</title>
        <authorList>
            <person name="Watanabe M."/>
            <person name="Kojima H."/>
            <person name="Fukui M."/>
        </authorList>
    </citation>
    <scope>NUCLEOTIDE SEQUENCE [LARGE SCALE GENOMIC DNA]</scope>
    <source>
        <strain evidence="11">oXyS1</strain>
    </source>
</reference>
<evidence type="ECO:0000256" key="6">
    <source>
        <dbReference type="ARBA" id="ARBA00023004"/>
    </source>
</evidence>
<evidence type="ECO:0000256" key="1">
    <source>
        <dbReference type="ARBA" id="ARBA00001966"/>
    </source>
</evidence>
<evidence type="ECO:0000259" key="9">
    <source>
        <dbReference type="SMART" id="SM00790"/>
    </source>
</evidence>
<evidence type="ECO:0000256" key="8">
    <source>
        <dbReference type="ARBA" id="ARBA00049934"/>
    </source>
</evidence>
<dbReference type="GO" id="GO:0051539">
    <property type="term" value="F:4 iron, 4 sulfur cluster binding"/>
    <property type="evidence" value="ECO:0007669"/>
    <property type="project" value="UniProtKB-KW"/>
</dbReference>
<dbReference type="InterPro" id="IPR036021">
    <property type="entry name" value="Tungsten_al_ferr_oxy-like_C"/>
</dbReference>
<dbReference type="SUPFAM" id="SSF48310">
    <property type="entry name" value="Aldehyde ferredoxin oxidoreductase, C-terminal domains"/>
    <property type="match status" value="1"/>
</dbReference>
<dbReference type="InterPro" id="IPR001203">
    <property type="entry name" value="OxRdtase_Ald_Fedxn_C"/>
</dbReference>
<keyword evidence="7" id="KW-0411">Iron-sulfur</keyword>
<organism evidence="10 11">
    <name type="scientific">Desulfosarcina ovata subsp. ovata</name>
    <dbReference type="NCBI Taxonomy" id="2752305"/>
    <lineage>
        <taxon>Bacteria</taxon>
        <taxon>Pseudomonadati</taxon>
        <taxon>Thermodesulfobacteriota</taxon>
        <taxon>Desulfobacteria</taxon>
        <taxon>Desulfobacterales</taxon>
        <taxon>Desulfosarcinaceae</taxon>
        <taxon>Desulfosarcina</taxon>
    </lineage>
</organism>
<comment type="cofactor">
    <cofactor evidence="8">
        <name>tungstopterin</name>
        <dbReference type="ChEBI" id="CHEBI:30402"/>
    </cofactor>
</comment>
<evidence type="ECO:0000256" key="4">
    <source>
        <dbReference type="ARBA" id="ARBA00022723"/>
    </source>
</evidence>
<keyword evidence="4" id="KW-0479">Metal-binding</keyword>
<evidence type="ECO:0000256" key="3">
    <source>
        <dbReference type="ARBA" id="ARBA00022485"/>
    </source>
</evidence>
<protein>
    <submittedName>
        <fullName evidence="10">Aldehyde ferredoxin oxidoreductase</fullName>
    </submittedName>
</protein>
<evidence type="ECO:0000313" key="11">
    <source>
        <dbReference type="Proteomes" id="UP000422108"/>
    </source>
</evidence>
<keyword evidence="6" id="KW-0408">Iron</keyword>
<dbReference type="Proteomes" id="UP000422108">
    <property type="component" value="Chromosome"/>
</dbReference>
<dbReference type="SUPFAM" id="SSF56228">
    <property type="entry name" value="Aldehyde ferredoxin oxidoreductase, N-terminal domain"/>
    <property type="match status" value="1"/>
</dbReference>
<dbReference type="InterPro" id="IPR013985">
    <property type="entry name" value="Ald_Fedxn_OxRdtase_dom3"/>
</dbReference>